<evidence type="ECO:0000313" key="8">
    <source>
        <dbReference type="EMBL" id="KAL2045332.1"/>
    </source>
</evidence>
<dbReference type="PANTHER" id="PTHR47540">
    <property type="entry name" value="THIAMINE REPRESSIBLE GENES REGULATORY PROTEIN THI5"/>
    <property type="match status" value="1"/>
</dbReference>
<feature type="compositionally biased region" description="Basic residues" evidence="6">
    <location>
        <begin position="52"/>
        <end position="61"/>
    </location>
</feature>
<keyword evidence="2" id="KW-0805">Transcription regulation</keyword>
<dbReference type="Pfam" id="PF00172">
    <property type="entry name" value="Zn_clus"/>
    <property type="match status" value="1"/>
</dbReference>
<dbReference type="InterPro" id="IPR051711">
    <property type="entry name" value="Stress_Response_Reg"/>
</dbReference>
<evidence type="ECO:0000256" key="4">
    <source>
        <dbReference type="ARBA" id="ARBA00023163"/>
    </source>
</evidence>
<reference evidence="8 9" key="1">
    <citation type="submission" date="2024-09" db="EMBL/GenBank/DDBJ databases">
        <title>Rethinking Asexuality: The Enigmatic Case of Functional Sexual Genes in Lepraria (Stereocaulaceae).</title>
        <authorList>
            <person name="Doellman M."/>
            <person name="Sun Y."/>
            <person name="Barcenas-Pena A."/>
            <person name="Lumbsch H.T."/>
            <person name="Grewe F."/>
        </authorList>
    </citation>
    <scope>NUCLEOTIDE SEQUENCE [LARGE SCALE GENOMIC DNA]</scope>
    <source>
        <strain evidence="8 9">Mercado 3170</strain>
    </source>
</reference>
<accession>A0ABR4AL13</accession>
<dbReference type="CDD" id="cd00067">
    <property type="entry name" value="GAL4"/>
    <property type="match status" value="1"/>
</dbReference>
<organism evidence="8 9">
    <name type="scientific">Stereocaulon virgatum</name>
    <dbReference type="NCBI Taxonomy" id="373712"/>
    <lineage>
        <taxon>Eukaryota</taxon>
        <taxon>Fungi</taxon>
        <taxon>Dikarya</taxon>
        <taxon>Ascomycota</taxon>
        <taxon>Pezizomycotina</taxon>
        <taxon>Lecanoromycetes</taxon>
        <taxon>OSLEUM clade</taxon>
        <taxon>Lecanoromycetidae</taxon>
        <taxon>Lecanorales</taxon>
        <taxon>Lecanorineae</taxon>
        <taxon>Stereocaulaceae</taxon>
        <taxon>Stereocaulon</taxon>
    </lineage>
</organism>
<dbReference type="Gene3D" id="4.10.240.10">
    <property type="entry name" value="Zn(2)-C6 fungal-type DNA-binding domain"/>
    <property type="match status" value="1"/>
</dbReference>
<feature type="region of interest" description="Disordered" evidence="6">
    <location>
        <begin position="52"/>
        <end position="75"/>
    </location>
</feature>
<protein>
    <recommendedName>
        <fullName evidence="7">Zn(2)-C6 fungal-type domain-containing protein</fullName>
    </recommendedName>
</protein>
<dbReference type="PANTHER" id="PTHR47540:SF4">
    <property type="entry name" value="TRANSCRIPTION FACTOR RGLT"/>
    <property type="match status" value="1"/>
</dbReference>
<gene>
    <name evidence="8" type="ORF">N7G274_002415</name>
</gene>
<keyword evidence="9" id="KW-1185">Reference proteome</keyword>
<evidence type="ECO:0000256" key="2">
    <source>
        <dbReference type="ARBA" id="ARBA00023015"/>
    </source>
</evidence>
<sequence>MAMATLSTAAATDKTLSACDQCRTRKLKCSGDLVSCSRCTAEGVVCHYSQRKTMGRPRKRRREEEGDLYDGRASQDRLQDRAHDLGGHASQDGYFAGIFGDDLANNDYSYFGNGLEANGFEDGNFDLQLLQEPGSDTTFELPAWEHLQDLSTYNSTSSGNFSQLRKHKAPTTISPISADRAPTEGSIPICSCLPKLYAVLASFQSTPAPSFPYSMATLKKANCLGHEIVTCRVCPQAYNTAVQNSMLLGTLLQIVIYEYSKLLKQIDERSTLTDKIPFRVGEPSLEFDSRHTGTPDCPMAVNIELSGEDWRMIARKAIRQEVLGSTGSNDGLEGLVDAMRNRQITWHERYKSELHVAHHDHNTGASMENDGKANKICLQVAFINQLKKSLEMLNL</sequence>
<evidence type="ECO:0000256" key="1">
    <source>
        <dbReference type="ARBA" id="ARBA00004123"/>
    </source>
</evidence>
<comment type="subcellular location">
    <subcellularLocation>
        <location evidence="1">Nucleus</location>
    </subcellularLocation>
</comment>
<keyword evidence="4" id="KW-0804">Transcription</keyword>
<evidence type="ECO:0000259" key="7">
    <source>
        <dbReference type="PROSITE" id="PS50048"/>
    </source>
</evidence>
<evidence type="ECO:0000313" key="9">
    <source>
        <dbReference type="Proteomes" id="UP001590950"/>
    </source>
</evidence>
<dbReference type="InterPro" id="IPR036864">
    <property type="entry name" value="Zn2-C6_fun-type_DNA-bd_sf"/>
</dbReference>
<evidence type="ECO:0000256" key="5">
    <source>
        <dbReference type="ARBA" id="ARBA00023242"/>
    </source>
</evidence>
<dbReference type="SUPFAM" id="SSF57701">
    <property type="entry name" value="Zn2/Cys6 DNA-binding domain"/>
    <property type="match status" value="1"/>
</dbReference>
<dbReference type="PROSITE" id="PS00463">
    <property type="entry name" value="ZN2_CY6_FUNGAL_1"/>
    <property type="match status" value="1"/>
</dbReference>
<proteinExistence type="predicted"/>
<dbReference type="EMBL" id="JBEFKJ010000007">
    <property type="protein sequence ID" value="KAL2045332.1"/>
    <property type="molecule type" value="Genomic_DNA"/>
</dbReference>
<name>A0ABR4AL13_9LECA</name>
<dbReference type="Proteomes" id="UP001590950">
    <property type="component" value="Unassembled WGS sequence"/>
</dbReference>
<dbReference type="PROSITE" id="PS50048">
    <property type="entry name" value="ZN2_CY6_FUNGAL_2"/>
    <property type="match status" value="1"/>
</dbReference>
<dbReference type="SMART" id="SM00066">
    <property type="entry name" value="GAL4"/>
    <property type="match status" value="1"/>
</dbReference>
<evidence type="ECO:0000256" key="6">
    <source>
        <dbReference type="SAM" id="MobiDB-lite"/>
    </source>
</evidence>
<keyword evidence="3" id="KW-0238">DNA-binding</keyword>
<feature type="domain" description="Zn(2)-C6 fungal-type" evidence="7">
    <location>
        <begin position="18"/>
        <end position="48"/>
    </location>
</feature>
<dbReference type="InterPro" id="IPR001138">
    <property type="entry name" value="Zn2Cys6_DnaBD"/>
</dbReference>
<comment type="caution">
    <text evidence="8">The sequence shown here is derived from an EMBL/GenBank/DDBJ whole genome shotgun (WGS) entry which is preliminary data.</text>
</comment>
<keyword evidence="5" id="KW-0539">Nucleus</keyword>
<evidence type="ECO:0000256" key="3">
    <source>
        <dbReference type="ARBA" id="ARBA00023125"/>
    </source>
</evidence>